<keyword evidence="1" id="KW-0732">Signal</keyword>
<proteinExistence type="predicted"/>
<sequence>MIKKTLLLLAFRSFSTPCVQRDSSHAKLRRTKKCSAEVLFRLRSYFPENTVYSSYVVVVGSTPTAGV</sequence>
<comment type="caution">
    <text evidence="2">The sequence shown here is derived from an EMBL/GenBank/DDBJ whole genome shotgun (WGS) entry which is preliminary data.</text>
</comment>
<feature type="signal peptide" evidence="1">
    <location>
        <begin position="1"/>
        <end position="21"/>
    </location>
</feature>
<gene>
    <name evidence="2" type="ORF">PAPYR_8978</name>
</gene>
<evidence type="ECO:0008006" key="4">
    <source>
        <dbReference type="Google" id="ProtNLM"/>
    </source>
</evidence>
<dbReference type="Proteomes" id="UP001141327">
    <property type="component" value="Unassembled WGS sequence"/>
</dbReference>
<evidence type="ECO:0000313" key="2">
    <source>
        <dbReference type="EMBL" id="KAJ4455956.1"/>
    </source>
</evidence>
<dbReference type="EMBL" id="JAPMOS010000087">
    <property type="protein sequence ID" value="KAJ4455956.1"/>
    <property type="molecule type" value="Genomic_DNA"/>
</dbReference>
<evidence type="ECO:0000256" key="1">
    <source>
        <dbReference type="SAM" id="SignalP"/>
    </source>
</evidence>
<protein>
    <recommendedName>
        <fullName evidence="4">Secreted protein</fullName>
    </recommendedName>
</protein>
<accession>A0ABQ8UDL1</accession>
<evidence type="ECO:0000313" key="3">
    <source>
        <dbReference type="Proteomes" id="UP001141327"/>
    </source>
</evidence>
<organism evidence="2 3">
    <name type="scientific">Paratrimastix pyriformis</name>
    <dbReference type="NCBI Taxonomy" id="342808"/>
    <lineage>
        <taxon>Eukaryota</taxon>
        <taxon>Metamonada</taxon>
        <taxon>Preaxostyla</taxon>
        <taxon>Paratrimastigidae</taxon>
        <taxon>Paratrimastix</taxon>
    </lineage>
</organism>
<name>A0ABQ8UDL1_9EUKA</name>
<keyword evidence="3" id="KW-1185">Reference proteome</keyword>
<reference evidence="2" key="1">
    <citation type="journal article" date="2022" name="bioRxiv">
        <title>Genomics of Preaxostyla Flagellates Illuminates Evolutionary Transitions and the Path Towards Mitochondrial Loss.</title>
        <authorList>
            <person name="Novak L.V.F."/>
            <person name="Treitli S.C."/>
            <person name="Pyrih J."/>
            <person name="Halakuc P."/>
            <person name="Pipaliya S.V."/>
            <person name="Vacek V."/>
            <person name="Brzon O."/>
            <person name="Soukal P."/>
            <person name="Eme L."/>
            <person name="Dacks J.B."/>
            <person name="Karnkowska A."/>
            <person name="Elias M."/>
            <person name="Hampl V."/>
        </authorList>
    </citation>
    <scope>NUCLEOTIDE SEQUENCE</scope>
    <source>
        <strain evidence="2">RCP-MX</strain>
    </source>
</reference>
<feature type="chain" id="PRO_5045632031" description="Secreted protein" evidence="1">
    <location>
        <begin position="22"/>
        <end position="67"/>
    </location>
</feature>